<dbReference type="RefSeq" id="WP_064035483.1">
    <property type="nucleotide sequence ID" value="NZ_LUUH01000013.1"/>
</dbReference>
<reference evidence="1 2" key="1">
    <citation type="submission" date="2016-03" db="EMBL/GenBank/DDBJ databases">
        <authorList>
            <person name="Ploux O."/>
        </authorList>
    </citation>
    <scope>NUCLEOTIDE SEQUENCE [LARGE SCALE GENOMIC DNA]</scope>
    <source>
        <strain evidence="1 2">R-45371</strain>
    </source>
</reference>
<evidence type="ECO:0000313" key="1">
    <source>
        <dbReference type="EMBL" id="OAI08948.1"/>
    </source>
</evidence>
<accession>A0A177MT30</accession>
<dbReference type="EMBL" id="LUUH01000013">
    <property type="protein sequence ID" value="OAI08948.1"/>
    <property type="molecule type" value="Genomic_DNA"/>
</dbReference>
<dbReference type="Proteomes" id="UP000077763">
    <property type="component" value="Unassembled WGS sequence"/>
</dbReference>
<comment type="caution">
    <text evidence="1">The sequence shown here is derived from an EMBL/GenBank/DDBJ whole genome shotgun (WGS) entry which is preliminary data.</text>
</comment>
<dbReference type="AlphaFoldDB" id="A0A177MT30"/>
<evidence type="ECO:0000313" key="2">
    <source>
        <dbReference type="Proteomes" id="UP000077763"/>
    </source>
</evidence>
<protein>
    <submittedName>
        <fullName evidence="1">Uncharacterized protein</fullName>
    </submittedName>
</protein>
<sequence length="563" mass="61249">MSEILFQPLGNPIAAGLALDQVADIDPRLTRSHYFDGRLLTAEDLTRDQVYLDQRLRELGRVLGSGIVAGLALSFDRFTGLLTLEPGLAMTPAGRVLELGSRLIVNLRDRALISGLNDGNFSNLNRGLYAVVLRYVDVGTDIAEVFPKDLSAKRGFQFAMITESVQMGLVPLPIPLPQQSQLQIRARLMRELLGDDQLHGLLPEDAVALGLVAIQEGAPQWLDAQLLRHPLRAEPGIDSLQSDLSRQYESLLADILSNRRSGGLTGDFHASDYFSLLPPVGSLPKEAVDPVNGRQGYFPENYQVAIAPLRQSDVEQIRAESLALPPIDLSNGEPVDIVVLVPLSNLDYGHYAAQLERNFDPNKRLLPQLDLLRLKLYPVRPVHALDTDQAAWQAIWDRFGSNAPLYVRRPSRAAETSISGIVLALGTSLPAPPEVVGGPADGGGLIDDEDNVFLKRVNYPMLAELRAPTDDAGRAALAALLESFSESVSVAASQRILLLVERQYDRVIWQTLQQLAAANNLDAFLAALRVKPANQTTRELVIAGGAALGLDSGLIGQWTALLP</sequence>
<organism evidence="1 2">
    <name type="scientific">Methylomonas methanica</name>
    <dbReference type="NCBI Taxonomy" id="421"/>
    <lineage>
        <taxon>Bacteria</taxon>
        <taxon>Pseudomonadati</taxon>
        <taxon>Pseudomonadota</taxon>
        <taxon>Gammaproteobacteria</taxon>
        <taxon>Methylococcales</taxon>
        <taxon>Methylococcaceae</taxon>
        <taxon>Methylomonas</taxon>
    </lineage>
</organism>
<name>A0A177MT30_METMH</name>
<proteinExistence type="predicted"/>
<gene>
    <name evidence="1" type="ORF">A1353_05095</name>
</gene>